<comment type="caution">
    <text evidence="4">The sequence shown here is derived from an EMBL/GenBank/DDBJ whole genome shotgun (WGS) entry which is preliminary data.</text>
</comment>
<feature type="compositionally biased region" description="Low complexity" evidence="2">
    <location>
        <begin position="7"/>
        <end position="27"/>
    </location>
</feature>
<sequence>MKNGSEGPRAAGAAGAPGAPGDPGAARRAWDEAGRGQKQRKARFRASSVDLEPLYTEDDLGGPEARAAIGYPGFYPYTRGVQPTMYRGRLWTMRQYAGFGTAGETNRRFRYLLEQGQTGLSVAFDLPTQMGYDSDAPQARGEVGRVGVAIDTLADMEILLSGIPLERVSTSMTINSPAAILLLMYQAVAEGQGVAPEKLTGTVQNDILKEYEARGTFIFPPEPSLKIATDIFEYCKATLPRWNTISISGYHIREAGSTAVQEVAFTLANGIAYVQAAIDRGLGVDEFAPRLSFFFNAHNHLLEEVAKFRAARRLWARIMRERFGARDPRSLLLRFHTQTAGCTLTLQQPENNAVRVAYQALAAVLGGTQSLHTNSRDEAFCLPSEAAALLALRTQQVLAEETGVADTIDPLAGSYAIERLTNEIEGQAVGLIEQIDRLGGVLKAIETGFIQRAIHQSAYAYQREVESGETVVVGVNRYAMEEDPVEPEFRLDPQLERRQVEALRAVRARRDAAAAARELDRLEAAARAGANLMPPLYDCVKAYAGIGEICDRLRRVFGAYRDPGFI</sequence>
<dbReference type="InterPro" id="IPR006099">
    <property type="entry name" value="MeMalonylCoA_mutase_a/b_cat"/>
</dbReference>
<dbReference type="GO" id="GO:0031419">
    <property type="term" value="F:cobalamin binding"/>
    <property type="evidence" value="ECO:0007669"/>
    <property type="project" value="InterPro"/>
</dbReference>
<dbReference type="Pfam" id="PF01642">
    <property type="entry name" value="MM_CoA_mutase"/>
    <property type="match status" value="1"/>
</dbReference>
<proteinExistence type="predicted"/>
<evidence type="ECO:0000256" key="1">
    <source>
        <dbReference type="ARBA" id="ARBA00023235"/>
    </source>
</evidence>
<dbReference type="InterPro" id="IPR016176">
    <property type="entry name" value="Cbl-dep_enz_cat"/>
</dbReference>
<organism evidence="4 5">
    <name type="scientific">Eiseniibacteriota bacterium</name>
    <dbReference type="NCBI Taxonomy" id="2212470"/>
    <lineage>
        <taxon>Bacteria</taxon>
        <taxon>Candidatus Eiseniibacteriota</taxon>
    </lineage>
</organism>
<evidence type="ECO:0000259" key="3">
    <source>
        <dbReference type="Pfam" id="PF01642"/>
    </source>
</evidence>
<protein>
    <submittedName>
        <fullName evidence="4">Methylmalonyl-CoA mutase</fullName>
    </submittedName>
</protein>
<accession>A0A937X770</accession>
<dbReference type="Gene3D" id="3.20.20.240">
    <property type="entry name" value="Methylmalonyl-CoA mutase"/>
    <property type="match status" value="1"/>
</dbReference>
<dbReference type="PANTHER" id="PTHR48101">
    <property type="entry name" value="METHYLMALONYL-COA MUTASE, MITOCHONDRIAL-RELATED"/>
    <property type="match status" value="1"/>
</dbReference>
<name>A0A937X770_UNCEI</name>
<feature type="domain" description="Methylmalonyl-CoA mutase alpha/beta chain catalytic" evidence="3">
    <location>
        <begin position="47"/>
        <end position="558"/>
    </location>
</feature>
<dbReference type="PANTHER" id="PTHR48101:SF1">
    <property type="entry name" value="METHYLMALONYL-COA MUTASE, LARGE SUBUNIT"/>
    <property type="match status" value="1"/>
</dbReference>
<feature type="region of interest" description="Disordered" evidence="2">
    <location>
        <begin position="1"/>
        <end position="45"/>
    </location>
</feature>
<evidence type="ECO:0000313" key="4">
    <source>
        <dbReference type="EMBL" id="MBM3316820.1"/>
    </source>
</evidence>
<evidence type="ECO:0000256" key="2">
    <source>
        <dbReference type="SAM" id="MobiDB-lite"/>
    </source>
</evidence>
<dbReference type="EMBL" id="VGIY01000045">
    <property type="protein sequence ID" value="MBM3316820.1"/>
    <property type="molecule type" value="Genomic_DNA"/>
</dbReference>
<dbReference type="Proteomes" id="UP000748308">
    <property type="component" value="Unassembled WGS sequence"/>
</dbReference>
<dbReference type="SUPFAM" id="SSF51703">
    <property type="entry name" value="Cobalamin (vitamin B12)-dependent enzymes"/>
    <property type="match status" value="1"/>
</dbReference>
<keyword evidence="1" id="KW-0413">Isomerase</keyword>
<gene>
    <name evidence="4" type="ORF">FJY75_03110</name>
</gene>
<dbReference type="GO" id="GO:0004494">
    <property type="term" value="F:methylmalonyl-CoA mutase activity"/>
    <property type="evidence" value="ECO:0007669"/>
    <property type="project" value="InterPro"/>
</dbReference>
<dbReference type="NCBIfam" id="TIGR00641">
    <property type="entry name" value="acid_CoA_mut_N"/>
    <property type="match status" value="1"/>
</dbReference>
<evidence type="ECO:0000313" key="5">
    <source>
        <dbReference type="Proteomes" id="UP000748308"/>
    </source>
</evidence>
<reference evidence="4" key="1">
    <citation type="submission" date="2019-03" db="EMBL/GenBank/DDBJ databases">
        <title>Lake Tanganyika Metagenome-Assembled Genomes (MAGs).</title>
        <authorList>
            <person name="Tran P."/>
        </authorList>
    </citation>
    <scope>NUCLEOTIDE SEQUENCE</scope>
    <source>
        <strain evidence="4">M_DeepCast_400m_m2_100</strain>
    </source>
</reference>
<dbReference type="InterPro" id="IPR006098">
    <property type="entry name" value="MMCoA_mutase_a_cat"/>
</dbReference>
<dbReference type="AlphaFoldDB" id="A0A937X770"/>